<keyword evidence="1" id="KW-1133">Transmembrane helix</keyword>
<keyword evidence="3" id="KW-1185">Reference proteome</keyword>
<evidence type="ECO:0000313" key="3">
    <source>
        <dbReference type="Proteomes" id="UP001596028"/>
    </source>
</evidence>
<keyword evidence="1" id="KW-0472">Membrane</keyword>
<sequence>MKNKEMARMLKWVAMVVIAVGIVCCALNIAQFNDRNLGLMIGLGFLIGGAQIMLFGVIAPLMQKNQEAPSAAGTRATEDAV</sequence>
<dbReference type="RefSeq" id="WP_378098256.1">
    <property type="nucleotide sequence ID" value="NZ_JBHSEP010000011.1"/>
</dbReference>
<reference evidence="3" key="1">
    <citation type="journal article" date="2019" name="Int. J. Syst. Evol. Microbiol.">
        <title>The Global Catalogue of Microorganisms (GCM) 10K type strain sequencing project: providing services to taxonomists for standard genome sequencing and annotation.</title>
        <authorList>
            <consortium name="The Broad Institute Genomics Platform"/>
            <consortium name="The Broad Institute Genome Sequencing Center for Infectious Disease"/>
            <person name="Wu L."/>
            <person name="Ma J."/>
        </authorList>
    </citation>
    <scope>NUCLEOTIDE SEQUENCE [LARGE SCALE GENOMIC DNA]</scope>
    <source>
        <strain evidence="3">CCUG 49571</strain>
    </source>
</reference>
<feature type="transmembrane region" description="Helical" evidence="1">
    <location>
        <begin position="37"/>
        <end position="59"/>
    </location>
</feature>
<proteinExistence type="predicted"/>
<dbReference type="EMBL" id="JBHSEP010000011">
    <property type="protein sequence ID" value="MFC4599793.1"/>
    <property type="molecule type" value="Genomic_DNA"/>
</dbReference>
<comment type="caution">
    <text evidence="2">The sequence shown here is derived from an EMBL/GenBank/DDBJ whole genome shotgun (WGS) entry which is preliminary data.</text>
</comment>
<evidence type="ECO:0000313" key="2">
    <source>
        <dbReference type="EMBL" id="MFC4599793.1"/>
    </source>
</evidence>
<gene>
    <name evidence="2" type="ORF">ACFO3S_16180</name>
</gene>
<dbReference type="Proteomes" id="UP001596028">
    <property type="component" value="Unassembled WGS sequence"/>
</dbReference>
<feature type="transmembrane region" description="Helical" evidence="1">
    <location>
        <begin position="12"/>
        <end position="31"/>
    </location>
</feature>
<evidence type="ECO:0000256" key="1">
    <source>
        <dbReference type="SAM" id="Phobius"/>
    </source>
</evidence>
<name>A0ABV9FCU4_9BACL</name>
<accession>A0ABV9FCU4</accession>
<organism evidence="2 3">
    <name type="scientific">Cohnella hongkongensis</name>
    <dbReference type="NCBI Taxonomy" id="178337"/>
    <lineage>
        <taxon>Bacteria</taxon>
        <taxon>Bacillati</taxon>
        <taxon>Bacillota</taxon>
        <taxon>Bacilli</taxon>
        <taxon>Bacillales</taxon>
        <taxon>Paenibacillaceae</taxon>
        <taxon>Cohnella</taxon>
    </lineage>
</organism>
<protein>
    <submittedName>
        <fullName evidence="2">Uncharacterized protein</fullName>
    </submittedName>
</protein>
<keyword evidence="1" id="KW-0812">Transmembrane</keyword>